<feature type="domain" description="Beta-lactamase-related" evidence="1">
    <location>
        <begin position="20"/>
        <end position="330"/>
    </location>
</feature>
<reference evidence="2" key="1">
    <citation type="submission" date="2021-01" db="EMBL/GenBank/DDBJ databases">
        <title>Whole genome shotgun sequence of Acrocarpospora phusangensis NBRC 108782.</title>
        <authorList>
            <person name="Komaki H."/>
            <person name="Tamura T."/>
        </authorList>
    </citation>
    <scope>NUCLEOTIDE SEQUENCE</scope>
    <source>
        <strain evidence="2">NBRC 108782</strain>
    </source>
</reference>
<dbReference type="Pfam" id="PF00144">
    <property type="entry name" value="Beta-lactamase"/>
    <property type="match status" value="1"/>
</dbReference>
<dbReference type="AlphaFoldDB" id="A0A919UIE0"/>
<protein>
    <recommendedName>
        <fullName evidence="1">Beta-lactamase-related domain-containing protein</fullName>
    </recommendedName>
</protein>
<comment type="caution">
    <text evidence="2">The sequence shown here is derived from an EMBL/GenBank/DDBJ whole genome shotgun (WGS) entry which is preliminary data.</text>
</comment>
<dbReference type="PANTHER" id="PTHR46825:SF9">
    <property type="entry name" value="BETA-LACTAMASE-RELATED DOMAIN-CONTAINING PROTEIN"/>
    <property type="match status" value="1"/>
</dbReference>
<proteinExistence type="predicted"/>
<sequence>MMRGESSVLDHIEHWLRYRQWAENLPGMQVAVWRDGELRRSLAIGHADLAAQTPLTTKHRFRVASHSKTMTAVAVLQLWERDRLGLDDTVTRWIPELGHVASAHEVNVRHLLTHRGGLLRDGRDADYWQFMKSFPDDAQLIDMAAEAFGVTEVDSQYKYSNIGYGLLGLIVARAAGQPYPDYVRTHIADRLGLHDTGADVGPGHVVGNLATGYGGAHLTRRRHRVAQDVHTQALAAATGFYSTAEDLVRIAAALFSDDSRLLGPEARALLVTSQLPMRDPLSDIVSYGYGVRTLEVHGRVLYGHGGNYPGHTSQTLWDPAEGLAVSVLVNAIDVAAVQICKGVMALLSGQDAEGPENGDLHRFGGHFASIWNVLDLAVLDGVLTMIWPGQSNPLDGAIKLTQIGPETFAFPRTGGSFGTGELVEFVFDEHENVRHIRVAGTTYQPVAATTHDFRPPVPAWG</sequence>
<dbReference type="InterPro" id="IPR012338">
    <property type="entry name" value="Beta-lactam/transpept-like"/>
</dbReference>
<dbReference type="Gene3D" id="3.40.710.10">
    <property type="entry name" value="DD-peptidase/beta-lactamase superfamily"/>
    <property type="match status" value="1"/>
</dbReference>
<dbReference type="InterPro" id="IPR001466">
    <property type="entry name" value="Beta-lactam-related"/>
</dbReference>
<dbReference type="RefSeq" id="WP_204039416.1">
    <property type="nucleotide sequence ID" value="NZ_BOOA01000005.1"/>
</dbReference>
<dbReference type="EMBL" id="BOOA01000005">
    <property type="protein sequence ID" value="GIH22576.1"/>
    <property type="molecule type" value="Genomic_DNA"/>
</dbReference>
<evidence type="ECO:0000313" key="2">
    <source>
        <dbReference type="EMBL" id="GIH22576.1"/>
    </source>
</evidence>
<name>A0A919UIE0_9ACTN</name>
<dbReference type="PANTHER" id="PTHR46825">
    <property type="entry name" value="D-ALANYL-D-ALANINE-CARBOXYPEPTIDASE/ENDOPEPTIDASE AMPH"/>
    <property type="match status" value="1"/>
</dbReference>
<dbReference type="Proteomes" id="UP000640052">
    <property type="component" value="Unassembled WGS sequence"/>
</dbReference>
<evidence type="ECO:0000313" key="3">
    <source>
        <dbReference type="Proteomes" id="UP000640052"/>
    </source>
</evidence>
<keyword evidence="3" id="KW-1185">Reference proteome</keyword>
<gene>
    <name evidence="2" type="ORF">Aph01nite_08860</name>
</gene>
<evidence type="ECO:0000259" key="1">
    <source>
        <dbReference type="Pfam" id="PF00144"/>
    </source>
</evidence>
<accession>A0A919UIE0</accession>
<dbReference type="SUPFAM" id="SSF56601">
    <property type="entry name" value="beta-lactamase/transpeptidase-like"/>
    <property type="match status" value="1"/>
</dbReference>
<dbReference type="InterPro" id="IPR050491">
    <property type="entry name" value="AmpC-like"/>
</dbReference>
<organism evidence="2 3">
    <name type="scientific">Acrocarpospora phusangensis</name>
    <dbReference type="NCBI Taxonomy" id="1070424"/>
    <lineage>
        <taxon>Bacteria</taxon>
        <taxon>Bacillati</taxon>
        <taxon>Actinomycetota</taxon>
        <taxon>Actinomycetes</taxon>
        <taxon>Streptosporangiales</taxon>
        <taxon>Streptosporangiaceae</taxon>
        <taxon>Acrocarpospora</taxon>
    </lineage>
</organism>